<reference evidence="3" key="1">
    <citation type="submission" date="2022-11" db="UniProtKB">
        <authorList>
            <consortium name="WormBaseParasite"/>
        </authorList>
    </citation>
    <scope>IDENTIFICATION</scope>
</reference>
<keyword evidence="2" id="KW-1185">Reference proteome</keyword>
<evidence type="ECO:0000313" key="3">
    <source>
        <dbReference type="WBParaSite" id="nRc.2.0.1.t12109-RA"/>
    </source>
</evidence>
<feature type="region of interest" description="Disordered" evidence="1">
    <location>
        <begin position="20"/>
        <end position="58"/>
    </location>
</feature>
<name>A0A915ID41_ROMCU</name>
<dbReference type="WBParaSite" id="nRc.2.0.1.t12109-RA">
    <property type="protein sequence ID" value="nRc.2.0.1.t12109-RA"/>
    <property type="gene ID" value="nRc.2.0.1.g12109"/>
</dbReference>
<protein>
    <submittedName>
        <fullName evidence="3">Uncharacterized protein</fullName>
    </submittedName>
</protein>
<accession>A0A915ID41</accession>
<evidence type="ECO:0000313" key="2">
    <source>
        <dbReference type="Proteomes" id="UP000887565"/>
    </source>
</evidence>
<proteinExistence type="predicted"/>
<evidence type="ECO:0000256" key="1">
    <source>
        <dbReference type="SAM" id="MobiDB-lite"/>
    </source>
</evidence>
<feature type="compositionally biased region" description="Basic and acidic residues" evidence="1">
    <location>
        <begin position="82"/>
        <end position="92"/>
    </location>
</feature>
<organism evidence="2 3">
    <name type="scientific">Romanomermis culicivorax</name>
    <name type="common">Nematode worm</name>
    <dbReference type="NCBI Taxonomy" id="13658"/>
    <lineage>
        <taxon>Eukaryota</taxon>
        <taxon>Metazoa</taxon>
        <taxon>Ecdysozoa</taxon>
        <taxon>Nematoda</taxon>
        <taxon>Enoplea</taxon>
        <taxon>Dorylaimia</taxon>
        <taxon>Mermithida</taxon>
        <taxon>Mermithoidea</taxon>
        <taxon>Mermithidae</taxon>
        <taxon>Romanomermis</taxon>
    </lineage>
</organism>
<feature type="region of interest" description="Disordered" evidence="1">
    <location>
        <begin position="82"/>
        <end position="112"/>
    </location>
</feature>
<dbReference type="AlphaFoldDB" id="A0A915ID41"/>
<dbReference type="Proteomes" id="UP000887565">
    <property type="component" value="Unplaced"/>
</dbReference>
<sequence length="112" mass="12616">MVTSQPSSEEYILGTKLTSHDVYGPVTTTTGGETTQKQITLMQPKPKNSRKMEEAEKPTVVIVEETLPPQQTTMMVEECKESDYVVEKEDKISSISDEEDVTESRMPRINHP</sequence>